<comment type="caution">
    <text evidence="7">The sequence shown here is derived from an EMBL/GenBank/DDBJ whole genome shotgun (WGS) entry which is preliminary data.</text>
</comment>
<evidence type="ECO:0000256" key="2">
    <source>
        <dbReference type="ARBA" id="ARBA00022692"/>
    </source>
</evidence>
<gene>
    <name evidence="7" type="ORF">HAT86_03240</name>
</gene>
<feature type="transmembrane region" description="Helical" evidence="5">
    <location>
        <begin position="52"/>
        <end position="76"/>
    </location>
</feature>
<evidence type="ECO:0000256" key="5">
    <source>
        <dbReference type="SAM" id="Phobius"/>
    </source>
</evidence>
<feature type="transmembrane region" description="Helical" evidence="5">
    <location>
        <begin position="26"/>
        <end position="46"/>
    </location>
</feature>
<dbReference type="RefSeq" id="WP_167193339.1">
    <property type="nucleotide sequence ID" value="NZ_JAAORB010000003.1"/>
</dbReference>
<accession>A0A967BCN9</accession>
<dbReference type="EMBL" id="JAAORB010000003">
    <property type="protein sequence ID" value="NHQ73481.1"/>
    <property type="molecule type" value="Genomic_DNA"/>
</dbReference>
<dbReference type="Proteomes" id="UP000639775">
    <property type="component" value="Unassembled WGS sequence"/>
</dbReference>
<comment type="subcellular location">
    <subcellularLocation>
        <location evidence="1">Membrane</location>
        <topology evidence="1">Multi-pass membrane protein</topology>
    </subcellularLocation>
</comment>
<evidence type="ECO:0000313" key="8">
    <source>
        <dbReference type="Proteomes" id="UP000639775"/>
    </source>
</evidence>
<dbReference type="Pfam" id="PF06271">
    <property type="entry name" value="RDD"/>
    <property type="match status" value="1"/>
</dbReference>
<keyword evidence="4 5" id="KW-0472">Membrane</keyword>
<dbReference type="InterPro" id="IPR010432">
    <property type="entry name" value="RDD"/>
</dbReference>
<dbReference type="GO" id="GO:0016020">
    <property type="term" value="C:membrane"/>
    <property type="evidence" value="ECO:0007669"/>
    <property type="project" value="UniProtKB-SubCell"/>
</dbReference>
<evidence type="ECO:0000256" key="3">
    <source>
        <dbReference type="ARBA" id="ARBA00022989"/>
    </source>
</evidence>
<sequence length="149" mass="16707">MTEISWHIPDPATQPEFYSDVVAKRLLAWIIDTVLIVLICLLIVPFTAFTGLFFFPFLLLTVGFAYRVITIARGSATWGMRVVALEFRKMNGHRFDLAMAFLHTLGLTVSFGLPVLQVISIVLMLTTERRQGLSDHLLGTVALNRRASV</sequence>
<name>A0A967BCN9_9RHOB</name>
<protein>
    <submittedName>
        <fullName evidence="7">RDD family protein</fullName>
    </submittedName>
</protein>
<feature type="domain" description="RDD" evidence="6">
    <location>
        <begin position="23"/>
        <end position="138"/>
    </location>
</feature>
<evidence type="ECO:0000259" key="6">
    <source>
        <dbReference type="Pfam" id="PF06271"/>
    </source>
</evidence>
<evidence type="ECO:0000313" key="7">
    <source>
        <dbReference type="EMBL" id="NHQ73481.1"/>
    </source>
</evidence>
<keyword evidence="8" id="KW-1185">Reference proteome</keyword>
<dbReference type="AlphaFoldDB" id="A0A967BCN9"/>
<reference evidence="7" key="1">
    <citation type="submission" date="2020-03" db="EMBL/GenBank/DDBJ databases">
        <title>Roseovarius gahaiensis sp. nov., isolated from Gahai Saline Lake, China.</title>
        <authorList>
            <person name="Sun X."/>
        </authorList>
    </citation>
    <scope>NUCLEOTIDE SEQUENCE</scope>
    <source>
        <strain evidence="7">GH877</strain>
    </source>
</reference>
<evidence type="ECO:0000256" key="4">
    <source>
        <dbReference type="ARBA" id="ARBA00023136"/>
    </source>
</evidence>
<evidence type="ECO:0000256" key="1">
    <source>
        <dbReference type="ARBA" id="ARBA00004141"/>
    </source>
</evidence>
<proteinExistence type="predicted"/>
<feature type="transmembrane region" description="Helical" evidence="5">
    <location>
        <begin position="97"/>
        <end position="125"/>
    </location>
</feature>
<organism evidence="7 8">
    <name type="scientific">Roseovarius gahaiensis</name>
    <dbReference type="NCBI Taxonomy" id="2716691"/>
    <lineage>
        <taxon>Bacteria</taxon>
        <taxon>Pseudomonadati</taxon>
        <taxon>Pseudomonadota</taxon>
        <taxon>Alphaproteobacteria</taxon>
        <taxon>Rhodobacterales</taxon>
        <taxon>Roseobacteraceae</taxon>
        <taxon>Roseovarius</taxon>
    </lineage>
</organism>
<keyword evidence="3 5" id="KW-1133">Transmembrane helix</keyword>
<keyword evidence="2 5" id="KW-0812">Transmembrane</keyword>